<gene>
    <name evidence="6" type="ORF">A3D77_00630</name>
</gene>
<evidence type="ECO:0000256" key="1">
    <source>
        <dbReference type="ARBA" id="ARBA00004141"/>
    </source>
</evidence>
<keyword evidence="3 5" id="KW-1133">Transmembrane helix</keyword>
<dbReference type="EMBL" id="MFJL01000039">
    <property type="protein sequence ID" value="OGG13212.1"/>
    <property type="molecule type" value="Genomic_DNA"/>
</dbReference>
<dbReference type="STRING" id="1798382.A3D77_00630"/>
<evidence type="ECO:0000313" key="7">
    <source>
        <dbReference type="Proteomes" id="UP000176923"/>
    </source>
</evidence>
<dbReference type="Proteomes" id="UP000176923">
    <property type="component" value="Unassembled WGS sequence"/>
</dbReference>
<comment type="caution">
    <text evidence="6">The sequence shown here is derived from an EMBL/GenBank/DDBJ whole genome shotgun (WGS) entry which is preliminary data.</text>
</comment>
<feature type="transmembrane region" description="Helical" evidence="5">
    <location>
        <begin position="43"/>
        <end position="63"/>
    </location>
</feature>
<evidence type="ECO:0000256" key="4">
    <source>
        <dbReference type="ARBA" id="ARBA00023136"/>
    </source>
</evidence>
<evidence type="ECO:0000313" key="6">
    <source>
        <dbReference type="EMBL" id="OGG13212.1"/>
    </source>
</evidence>
<feature type="transmembrane region" description="Helical" evidence="5">
    <location>
        <begin position="69"/>
        <end position="91"/>
    </location>
</feature>
<protein>
    <recommendedName>
        <fullName evidence="8">DUF4870 domain-containing protein</fullName>
    </recommendedName>
</protein>
<evidence type="ECO:0000256" key="3">
    <source>
        <dbReference type="ARBA" id="ARBA00022989"/>
    </source>
</evidence>
<evidence type="ECO:0000256" key="2">
    <source>
        <dbReference type="ARBA" id="ARBA00022692"/>
    </source>
</evidence>
<dbReference type="PANTHER" id="PTHR36460">
    <property type="entry name" value="UPF0132 DOMAIN PROTEIN (AFU_ORTHOLOGUE AFUA_3G10255)"/>
    <property type="match status" value="1"/>
</dbReference>
<sequence>MPNSSSSAQNEKLMGALAYLAGPVTGIIFLLMEKENKFVRFHAMQSTLVFGALWLLTIILGIIPVIGWIVGLIISPILTIGGLILWIVLMFKAYSGEKFKVPFFGDLAEKQLAKLGK</sequence>
<dbReference type="PANTHER" id="PTHR36460:SF1">
    <property type="entry name" value="UPF0132 DOMAIN PROTEIN (AFU_ORTHOLOGUE AFUA_3G10255)"/>
    <property type="match status" value="1"/>
</dbReference>
<dbReference type="InterPro" id="IPR019109">
    <property type="entry name" value="MamF_MmsF"/>
</dbReference>
<keyword evidence="2 5" id="KW-0812">Transmembrane</keyword>
<keyword evidence="4 5" id="KW-0472">Membrane</keyword>
<organism evidence="6 7">
    <name type="scientific">Candidatus Gottesmanbacteria bacterium RIFCSPHIGHO2_02_FULL_39_11</name>
    <dbReference type="NCBI Taxonomy" id="1798382"/>
    <lineage>
        <taxon>Bacteria</taxon>
        <taxon>Candidatus Gottesmaniibacteriota</taxon>
    </lineage>
</organism>
<evidence type="ECO:0008006" key="8">
    <source>
        <dbReference type="Google" id="ProtNLM"/>
    </source>
</evidence>
<comment type="subcellular location">
    <subcellularLocation>
        <location evidence="1">Membrane</location>
        <topology evidence="1">Multi-pass membrane protein</topology>
    </subcellularLocation>
</comment>
<feature type="transmembrane region" description="Helical" evidence="5">
    <location>
        <begin position="12"/>
        <end position="31"/>
    </location>
</feature>
<reference evidence="6 7" key="1">
    <citation type="journal article" date="2016" name="Nat. Commun.">
        <title>Thousands of microbial genomes shed light on interconnected biogeochemical processes in an aquifer system.</title>
        <authorList>
            <person name="Anantharaman K."/>
            <person name="Brown C.T."/>
            <person name="Hug L.A."/>
            <person name="Sharon I."/>
            <person name="Castelle C.J."/>
            <person name="Probst A.J."/>
            <person name="Thomas B.C."/>
            <person name="Singh A."/>
            <person name="Wilkins M.J."/>
            <person name="Karaoz U."/>
            <person name="Brodie E.L."/>
            <person name="Williams K.H."/>
            <person name="Hubbard S.S."/>
            <person name="Banfield J.F."/>
        </authorList>
    </citation>
    <scope>NUCLEOTIDE SEQUENCE [LARGE SCALE GENOMIC DNA]</scope>
</reference>
<dbReference type="AlphaFoldDB" id="A0A1F5ZM82"/>
<accession>A0A1F5ZM82</accession>
<name>A0A1F5ZM82_9BACT</name>
<dbReference type="Pfam" id="PF09685">
    <property type="entry name" value="MamF_MmsF"/>
    <property type="match status" value="1"/>
</dbReference>
<proteinExistence type="predicted"/>
<evidence type="ECO:0000256" key="5">
    <source>
        <dbReference type="SAM" id="Phobius"/>
    </source>
</evidence>
<dbReference type="GO" id="GO:0016020">
    <property type="term" value="C:membrane"/>
    <property type="evidence" value="ECO:0007669"/>
    <property type="project" value="UniProtKB-SubCell"/>
</dbReference>